<dbReference type="Proteomes" id="UP000247498">
    <property type="component" value="Unassembled WGS sequence"/>
</dbReference>
<dbReference type="EMBL" id="BDRX01000026">
    <property type="protein sequence ID" value="GBF91764.1"/>
    <property type="molecule type" value="Genomic_DNA"/>
</dbReference>
<feature type="signal peptide" evidence="1">
    <location>
        <begin position="1"/>
        <end position="20"/>
    </location>
</feature>
<comment type="caution">
    <text evidence="2">The sequence shown here is derived from an EMBL/GenBank/DDBJ whole genome shotgun (WGS) entry which is preliminary data.</text>
</comment>
<dbReference type="InParanoid" id="A0A2V0NVU6"/>
<accession>A0A2V0NVU6</accession>
<reference evidence="2 3" key="1">
    <citation type="journal article" date="2018" name="Sci. Rep.">
        <title>Raphidocelis subcapitata (=Pseudokirchneriella subcapitata) provides an insight into genome evolution and environmental adaptations in the Sphaeropleales.</title>
        <authorList>
            <person name="Suzuki S."/>
            <person name="Yamaguchi H."/>
            <person name="Nakajima N."/>
            <person name="Kawachi M."/>
        </authorList>
    </citation>
    <scope>NUCLEOTIDE SEQUENCE [LARGE SCALE GENOMIC DNA]</scope>
    <source>
        <strain evidence="2 3">NIES-35</strain>
    </source>
</reference>
<evidence type="ECO:0000313" key="3">
    <source>
        <dbReference type="Proteomes" id="UP000247498"/>
    </source>
</evidence>
<organism evidence="2 3">
    <name type="scientific">Raphidocelis subcapitata</name>
    <dbReference type="NCBI Taxonomy" id="307507"/>
    <lineage>
        <taxon>Eukaryota</taxon>
        <taxon>Viridiplantae</taxon>
        <taxon>Chlorophyta</taxon>
        <taxon>core chlorophytes</taxon>
        <taxon>Chlorophyceae</taxon>
        <taxon>CS clade</taxon>
        <taxon>Sphaeropleales</taxon>
        <taxon>Selenastraceae</taxon>
        <taxon>Raphidocelis</taxon>
    </lineage>
</organism>
<feature type="chain" id="PRO_5016106502" evidence="1">
    <location>
        <begin position="21"/>
        <end position="157"/>
    </location>
</feature>
<keyword evidence="3" id="KW-1185">Reference proteome</keyword>
<proteinExistence type="predicted"/>
<dbReference type="AlphaFoldDB" id="A0A2V0NVU6"/>
<gene>
    <name evidence="2" type="ORF">Rsub_04068</name>
</gene>
<name>A0A2V0NVU6_9CHLO</name>
<protein>
    <submittedName>
        <fullName evidence="2">Uncharacterized protein</fullName>
    </submittedName>
</protein>
<keyword evidence="1" id="KW-0732">Signal</keyword>
<evidence type="ECO:0000256" key="1">
    <source>
        <dbReference type="SAM" id="SignalP"/>
    </source>
</evidence>
<sequence length="157" mass="16521">MGRLYPFLVFVVLWAALADGRVDPMAMTHAMNNAQAMAQLAASGDMEPASATRLAHMGAVIASQGDSLSTYRLGAGLARRLLGERARTPHNPDLLAQLATDAGHAAVMSAMDDDSAMRAARRGHLATQHATIADSYDAWKLAAGVPGEARRRLGEAA</sequence>
<evidence type="ECO:0000313" key="2">
    <source>
        <dbReference type="EMBL" id="GBF91764.1"/>
    </source>
</evidence>